<dbReference type="InterPro" id="IPR036390">
    <property type="entry name" value="WH_DNA-bd_sf"/>
</dbReference>
<dbReference type="EMBL" id="BK063676">
    <property type="protein sequence ID" value="DBA35314.1"/>
    <property type="molecule type" value="Genomic_DNA"/>
</dbReference>
<name>A0AA86YF29_9CAUD</name>
<evidence type="ECO:0000313" key="1">
    <source>
        <dbReference type="EMBL" id="DBA35314.1"/>
    </source>
</evidence>
<dbReference type="GeneID" id="98835799"/>
<protein>
    <submittedName>
        <fullName evidence="1">Uncharacterized protein</fullName>
    </submittedName>
</protein>
<accession>A0AA86YF29</accession>
<dbReference type="RefSeq" id="YP_011108867.1">
    <property type="nucleotide sequence ID" value="NC_092586.1"/>
</dbReference>
<dbReference type="SUPFAM" id="SSF46785">
    <property type="entry name" value="Winged helix' DNA-binding domain"/>
    <property type="match status" value="1"/>
</dbReference>
<keyword evidence="2" id="KW-1185">Reference proteome</keyword>
<gene>
    <name evidence="1" type="ORF">vir215_00012</name>
</gene>
<sequence length="70" mass="7776">MSAIYEPLVMAALAEGPATISEMVDRIPRSNYDSILNTIHVLVEAGRVRVKEIRKAPKTSKPARVWEAVE</sequence>
<proteinExistence type="predicted"/>
<dbReference type="Proteomes" id="UP001302265">
    <property type="component" value="Segment"/>
</dbReference>
<evidence type="ECO:0000313" key="2">
    <source>
        <dbReference type="Proteomes" id="UP001302265"/>
    </source>
</evidence>
<reference evidence="1 2" key="1">
    <citation type="journal article" date="2023" name="Nat. Microbiol.">
        <title>A compendium of viruses from methanogenic archaea reveals their diversity and adaptations to the gut environment.</title>
        <authorList>
            <person name="Medvedeva S."/>
            <person name="Borrel G."/>
            <person name="Krupovic M."/>
            <person name="Gribaldo S."/>
        </authorList>
    </citation>
    <scope>NUCLEOTIDE SEQUENCE [LARGE SCALE GENOMIC DNA]</scope>
</reference>
<organism evidence="1 2">
    <name type="scientific">Caudoviricetes sp. vir215</name>
    <dbReference type="NCBI Taxonomy" id="3068354"/>
    <lineage>
        <taxon>Viruses</taxon>
        <taxon>Duplodnaviria</taxon>
        <taxon>Heunggongvirae</taxon>
        <taxon>Uroviricota</taxon>
        <taxon>Caudoviricetes</taxon>
    </lineage>
</organism>